<sequence>MPVRAAREDREEEAVGPSVEVVETGEVPDRLSAVPDRHAIFARKPSDRLGCRAMSADNEVARAVRDLVLAGDRYRGAVGRSAGLGASGVGTLALLFLEGPATPGAIARHLGITTASATQLLDRLEAAGHVRRRPNPADRRSCLVELEPVGRRYVAATYDDFAERIGRAVAGRSHAEMAAVAGFLRAASSILAGPGAVAG</sequence>
<evidence type="ECO:0000313" key="2">
    <source>
        <dbReference type="EMBL" id="GLL11849.1"/>
    </source>
</evidence>
<feature type="domain" description="HTH marR-type" evidence="1">
    <location>
        <begin position="57"/>
        <end position="189"/>
    </location>
</feature>
<protein>
    <recommendedName>
        <fullName evidence="1">HTH marR-type domain-containing protein</fullName>
    </recommendedName>
</protein>
<comment type="caution">
    <text evidence="2">The sequence shown here is derived from an EMBL/GenBank/DDBJ whole genome shotgun (WGS) entry which is preliminary data.</text>
</comment>
<dbReference type="PROSITE" id="PS50995">
    <property type="entry name" value="HTH_MARR_2"/>
    <property type="match status" value="1"/>
</dbReference>
<keyword evidence="3" id="KW-1185">Reference proteome</keyword>
<dbReference type="SMART" id="SM00347">
    <property type="entry name" value="HTH_MARR"/>
    <property type="match status" value="1"/>
</dbReference>
<dbReference type="Gene3D" id="1.10.10.10">
    <property type="entry name" value="Winged helix-like DNA-binding domain superfamily/Winged helix DNA-binding domain"/>
    <property type="match status" value="1"/>
</dbReference>
<dbReference type="InterPro" id="IPR000835">
    <property type="entry name" value="HTH_MarR-typ"/>
</dbReference>
<dbReference type="Pfam" id="PF12802">
    <property type="entry name" value="MarR_2"/>
    <property type="match status" value="1"/>
</dbReference>
<gene>
    <name evidence="2" type="ORF">GCM10017577_29900</name>
</gene>
<evidence type="ECO:0000313" key="3">
    <source>
        <dbReference type="Proteomes" id="UP001143463"/>
    </source>
</evidence>
<dbReference type="PRINTS" id="PR00598">
    <property type="entry name" value="HTHMARR"/>
</dbReference>
<dbReference type="AlphaFoldDB" id="A0A9W6NWG0"/>
<organism evidence="2 3">
    <name type="scientific">Pseudonocardia halophobica</name>
    <dbReference type="NCBI Taxonomy" id="29401"/>
    <lineage>
        <taxon>Bacteria</taxon>
        <taxon>Bacillati</taxon>
        <taxon>Actinomycetota</taxon>
        <taxon>Actinomycetes</taxon>
        <taxon>Pseudonocardiales</taxon>
        <taxon>Pseudonocardiaceae</taxon>
        <taxon>Pseudonocardia</taxon>
    </lineage>
</organism>
<dbReference type="SUPFAM" id="SSF46785">
    <property type="entry name" value="Winged helix' DNA-binding domain"/>
    <property type="match status" value="1"/>
</dbReference>
<proteinExistence type="predicted"/>
<reference evidence="2" key="1">
    <citation type="journal article" date="2014" name="Int. J. Syst. Evol. Microbiol.">
        <title>Complete genome sequence of Corynebacterium casei LMG S-19264T (=DSM 44701T), isolated from a smear-ripened cheese.</title>
        <authorList>
            <consortium name="US DOE Joint Genome Institute (JGI-PGF)"/>
            <person name="Walter F."/>
            <person name="Albersmeier A."/>
            <person name="Kalinowski J."/>
            <person name="Ruckert C."/>
        </authorList>
    </citation>
    <scope>NUCLEOTIDE SEQUENCE</scope>
    <source>
        <strain evidence="2">VKM Ac-1069</strain>
    </source>
</reference>
<dbReference type="EMBL" id="BSFQ01000010">
    <property type="protein sequence ID" value="GLL11849.1"/>
    <property type="molecule type" value="Genomic_DNA"/>
</dbReference>
<dbReference type="GO" id="GO:0006950">
    <property type="term" value="P:response to stress"/>
    <property type="evidence" value="ECO:0007669"/>
    <property type="project" value="TreeGrafter"/>
</dbReference>
<dbReference type="PANTHER" id="PTHR33164">
    <property type="entry name" value="TRANSCRIPTIONAL REGULATOR, MARR FAMILY"/>
    <property type="match status" value="1"/>
</dbReference>
<dbReference type="InterPro" id="IPR036388">
    <property type="entry name" value="WH-like_DNA-bd_sf"/>
</dbReference>
<evidence type="ECO:0000259" key="1">
    <source>
        <dbReference type="PROSITE" id="PS50995"/>
    </source>
</evidence>
<dbReference type="PANTHER" id="PTHR33164:SF106">
    <property type="entry name" value="TRANSCRIPTIONAL REGULATORY PROTEIN"/>
    <property type="match status" value="1"/>
</dbReference>
<dbReference type="Proteomes" id="UP001143463">
    <property type="component" value="Unassembled WGS sequence"/>
</dbReference>
<name>A0A9W6NWG0_9PSEU</name>
<dbReference type="InterPro" id="IPR039422">
    <property type="entry name" value="MarR/SlyA-like"/>
</dbReference>
<reference evidence="2" key="2">
    <citation type="submission" date="2023-01" db="EMBL/GenBank/DDBJ databases">
        <authorList>
            <person name="Sun Q."/>
            <person name="Evtushenko L."/>
        </authorList>
    </citation>
    <scope>NUCLEOTIDE SEQUENCE</scope>
    <source>
        <strain evidence="2">VKM Ac-1069</strain>
    </source>
</reference>
<accession>A0A9W6NWG0</accession>
<dbReference type="InterPro" id="IPR036390">
    <property type="entry name" value="WH_DNA-bd_sf"/>
</dbReference>
<dbReference type="GO" id="GO:0003700">
    <property type="term" value="F:DNA-binding transcription factor activity"/>
    <property type="evidence" value="ECO:0007669"/>
    <property type="project" value="InterPro"/>
</dbReference>